<dbReference type="InterPro" id="IPR036259">
    <property type="entry name" value="MFS_trans_sf"/>
</dbReference>
<feature type="transmembrane region" description="Helical" evidence="6">
    <location>
        <begin position="295"/>
        <end position="314"/>
    </location>
</feature>
<feature type="transmembrane region" description="Helical" evidence="6">
    <location>
        <begin position="98"/>
        <end position="120"/>
    </location>
</feature>
<evidence type="ECO:0000313" key="8">
    <source>
        <dbReference type="Proteomes" id="UP000242699"/>
    </source>
</evidence>
<feature type="transmembrane region" description="Helical" evidence="6">
    <location>
        <begin position="41"/>
        <end position="67"/>
    </location>
</feature>
<proteinExistence type="predicted"/>
<keyword evidence="2" id="KW-1003">Cell membrane</keyword>
<protein>
    <submittedName>
        <fullName evidence="7">MFS transporter</fullName>
    </submittedName>
</protein>
<evidence type="ECO:0000256" key="2">
    <source>
        <dbReference type="ARBA" id="ARBA00022475"/>
    </source>
</evidence>
<feature type="transmembrane region" description="Helical" evidence="6">
    <location>
        <begin position="197"/>
        <end position="215"/>
    </location>
</feature>
<evidence type="ECO:0000256" key="6">
    <source>
        <dbReference type="SAM" id="Phobius"/>
    </source>
</evidence>
<name>A0A2T2WL85_9FIRM</name>
<keyword evidence="5 6" id="KW-0472">Membrane</keyword>
<evidence type="ECO:0000256" key="5">
    <source>
        <dbReference type="ARBA" id="ARBA00023136"/>
    </source>
</evidence>
<feature type="transmembrane region" description="Helical" evidence="6">
    <location>
        <begin position="12"/>
        <end position="35"/>
    </location>
</feature>
<organism evidence="7 8">
    <name type="scientific">Sulfobacillus benefaciens</name>
    <dbReference type="NCBI Taxonomy" id="453960"/>
    <lineage>
        <taxon>Bacteria</taxon>
        <taxon>Bacillati</taxon>
        <taxon>Bacillota</taxon>
        <taxon>Clostridia</taxon>
        <taxon>Eubacteriales</taxon>
        <taxon>Clostridiales Family XVII. Incertae Sedis</taxon>
        <taxon>Sulfobacillus</taxon>
    </lineage>
</organism>
<reference evidence="7 8" key="1">
    <citation type="journal article" date="2014" name="BMC Genomics">
        <title>Comparison of environmental and isolate Sulfobacillus genomes reveals diverse carbon, sulfur, nitrogen, and hydrogen metabolisms.</title>
        <authorList>
            <person name="Justice N.B."/>
            <person name="Norman A."/>
            <person name="Brown C.T."/>
            <person name="Singh A."/>
            <person name="Thomas B.C."/>
            <person name="Banfield J.F."/>
        </authorList>
    </citation>
    <scope>NUCLEOTIDE SEQUENCE [LARGE SCALE GENOMIC DNA]</scope>
    <source>
        <strain evidence="7">AMDSBA1</strain>
    </source>
</reference>
<evidence type="ECO:0000313" key="7">
    <source>
        <dbReference type="EMBL" id="PSR22997.1"/>
    </source>
</evidence>
<dbReference type="GO" id="GO:0022857">
    <property type="term" value="F:transmembrane transporter activity"/>
    <property type="evidence" value="ECO:0007669"/>
    <property type="project" value="InterPro"/>
</dbReference>
<evidence type="ECO:0000256" key="3">
    <source>
        <dbReference type="ARBA" id="ARBA00022692"/>
    </source>
</evidence>
<dbReference type="PANTHER" id="PTHR43124:SF3">
    <property type="entry name" value="CHLORAMPHENICOL EFFLUX PUMP RV0191"/>
    <property type="match status" value="1"/>
</dbReference>
<evidence type="ECO:0000256" key="1">
    <source>
        <dbReference type="ARBA" id="ARBA00004651"/>
    </source>
</evidence>
<dbReference type="Gene3D" id="1.20.1250.20">
    <property type="entry name" value="MFS general substrate transporter like domains"/>
    <property type="match status" value="2"/>
</dbReference>
<evidence type="ECO:0000256" key="4">
    <source>
        <dbReference type="ARBA" id="ARBA00022989"/>
    </source>
</evidence>
<feature type="transmembrane region" description="Helical" evidence="6">
    <location>
        <begin position="326"/>
        <end position="350"/>
    </location>
</feature>
<keyword evidence="3 6" id="KW-0812">Transmembrane</keyword>
<accession>A0A2T2WL85</accession>
<feature type="transmembrane region" description="Helical" evidence="6">
    <location>
        <begin position="266"/>
        <end position="283"/>
    </location>
</feature>
<gene>
    <name evidence="7" type="ORF">C7B43_20375</name>
</gene>
<dbReference type="PANTHER" id="PTHR43124">
    <property type="entry name" value="PURINE EFFLUX PUMP PBUE"/>
    <property type="match status" value="1"/>
</dbReference>
<dbReference type="AlphaFoldDB" id="A0A2T2WL85"/>
<dbReference type="EMBL" id="PXYT01000100">
    <property type="protein sequence ID" value="PSR22997.1"/>
    <property type="molecule type" value="Genomic_DNA"/>
</dbReference>
<dbReference type="Proteomes" id="UP000242699">
    <property type="component" value="Unassembled WGS sequence"/>
</dbReference>
<keyword evidence="4 6" id="KW-1133">Transmembrane helix</keyword>
<comment type="subcellular location">
    <subcellularLocation>
        <location evidence="1">Cell membrane</location>
        <topology evidence="1">Multi-pass membrane protein</topology>
    </subcellularLocation>
</comment>
<dbReference type="Pfam" id="PF07690">
    <property type="entry name" value="MFS_1"/>
    <property type="match status" value="1"/>
</dbReference>
<feature type="transmembrane region" description="Helical" evidence="6">
    <location>
        <begin position="132"/>
        <end position="153"/>
    </location>
</feature>
<sequence>MFSRTPGVLAAYGSFAFVVGFGWFVLAPLVPAIMARFHTPLGSVLLLISLYGYTMIVASLPAGLWAAKKGPKPVLWIAVILTVVGLLVRVMASSYTELLVGQIVAALAYPFLIAPIGAVLRISGVTRTKMATGLVIGSLFLGMALSSLLAPLMTMATNFRLTALLAVVAGLWLVIQVNQIPTVSGSTLGRVRMVVSAWWWIGFVVSSISVMYGSISTTALSHLHTPSAVFVGAYLSSLTFLGSAVGAAFFGWLGQFRENSIGLQRVLAVLSWLFLLACALQLTGTFPVHVRGLDLAFLGFGVVGNGWYTLALEASARQAQNAGSAGLATAGYSMASNIGVAVIPVVLGPLVLTSPAVWVIIVAVMALAAVAVPFIAKGESPGMADGREAG</sequence>
<dbReference type="InterPro" id="IPR050189">
    <property type="entry name" value="MFS_Efflux_Transporters"/>
</dbReference>
<comment type="caution">
    <text evidence="7">The sequence shown here is derived from an EMBL/GenBank/DDBJ whole genome shotgun (WGS) entry which is preliminary data.</text>
</comment>
<feature type="transmembrane region" description="Helical" evidence="6">
    <location>
        <begin position="159"/>
        <end position="177"/>
    </location>
</feature>
<dbReference type="SUPFAM" id="SSF103473">
    <property type="entry name" value="MFS general substrate transporter"/>
    <property type="match status" value="1"/>
</dbReference>
<feature type="transmembrane region" description="Helical" evidence="6">
    <location>
        <begin position="356"/>
        <end position="376"/>
    </location>
</feature>
<dbReference type="GO" id="GO:0005886">
    <property type="term" value="C:plasma membrane"/>
    <property type="evidence" value="ECO:0007669"/>
    <property type="project" value="UniProtKB-SubCell"/>
</dbReference>
<dbReference type="InterPro" id="IPR011701">
    <property type="entry name" value="MFS"/>
</dbReference>
<feature type="transmembrane region" description="Helical" evidence="6">
    <location>
        <begin position="227"/>
        <end position="254"/>
    </location>
</feature>
<feature type="transmembrane region" description="Helical" evidence="6">
    <location>
        <begin position="74"/>
        <end position="92"/>
    </location>
</feature>